<evidence type="ECO:0000313" key="10">
    <source>
        <dbReference type="EMBL" id="AGH61003.1"/>
    </source>
</evidence>
<evidence type="ECO:0000256" key="5">
    <source>
        <dbReference type="ARBA" id="ARBA00023136"/>
    </source>
</evidence>
<evidence type="ECO:0000256" key="4">
    <source>
        <dbReference type="ARBA" id="ARBA00022622"/>
    </source>
</evidence>
<dbReference type="VEuPathDB" id="TriTrypDB:Tb11.1720"/>
<name>M4SX19_9TRYP</name>
<evidence type="ECO:0000256" key="6">
    <source>
        <dbReference type="ARBA" id="ARBA00023180"/>
    </source>
</evidence>
<dbReference type="InterPro" id="IPR019609">
    <property type="entry name" value="Variant_surf_glycoprt_trypan_C"/>
</dbReference>
<evidence type="ECO:0000259" key="9">
    <source>
        <dbReference type="Pfam" id="PF10659"/>
    </source>
</evidence>
<keyword evidence="5" id="KW-0472">Membrane</keyword>
<evidence type="ECO:0000256" key="8">
    <source>
        <dbReference type="SAM" id="SignalP"/>
    </source>
</evidence>
<feature type="signal peptide" evidence="8">
    <location>
        <begin position="1"/>
        <end position="21"/>
    </location>
</feature>
<comment type="subcellular location">
    <subcellularLocation>
        <location evidence="2">Cell membrane</location>
        <topology evidence="2">Lipid-anchor</topology>
        <topology evidence="2">GPI-anchor</topology>
    </subcellularLocation>
</comment>
<keyword evidence="6" id="KW-0325">Glycoprotein</keyword>
<organism evidence="10">
    <name type="scientific">Trypanosoma brucei</name>
    <dbReference type="NCBI Taxonomy" id="5691"/>
    <lineage>
        <taxon>Eukaryota</taxon>
        <taxon>Discoba</taxon>
        <taxon>Euglenozoa</taxon>
        <taxon>Kinetoplastea</taxon>
        <taxon>Metakinetoplastina</taxon>
        <taxon>Trypanosomatida</taxon>
        <taxon>Trypanosomatidae</taxon>
        <taxon>Trypanosoma</taxon>
    </lineage>
</organism>
<dbReference type="SUPFAM" id="SSF58087">
    <property type="entry name" value="Variant surface glycoprotein (N-terminal domain)"/>
    <property type="match status" value="1"/>
</dbReference>
<evidence type="ECO:0000313" key="11">
    <source>
        <dbReference type="EMBL" id="APD73384.1"/>
    </source>
</evidence>
<reference evidence="11" key="3">
    <citation type="submission" date="2016-08" db="EMBL/GenBank/DDBJ databases">
        <title>VSG repertoire of Trypanosoma brucei EATRO 1125.</title>
        <authorList>
            <person name="Cross G.A."/>
        </authorList>
    </citation>
    <scope>NUCLEOTIDE SEQUENCE</scope>
    <source>
        <strain evidence="11">EATRO 1125</strain>
    </source>
</reference>
<dbReference type="EMBL" id="KC613572">
    <property type="protein sequence ID" value="AGH61003.1"/>
    <property type="molecule type" value="Genomic_DNA"/>
</dbReference>
<feature type="domain" description="Trypanosome variant surface glycoprotein C-terminal" evidence="9">
    <location>
        <begin position="410"/>
        <end position="453"/>
    </location>
</feature>
<evidence type="ECO:0000256" key="3">
    <source>
        <dbReference type="ARBA" id="ARBA00022475"/>
    </source>
</evidence>
<keyword evidence="8" id="KW-0732">Signal</keyword>
<evidence type="ECO:0000256" key="1">
    <source>
        <dbReference type="ARBA" id="ARBA00002523"/>
    </source>
</evidence>
<dbReference type="VEuPathDB" id="TriTrypDB:Tb427_000199000"/>
<dbReference type="EMBL" id="KX699428">
    <property type="protein sequence ID" value="APD73384.1"/>
    <property type="molecule type" value="Genomic_DNA"/>
</dbReference>
<dbReference type="GO" id="GO:0098552">
    <property type="term" value="C:side of membrane"/>
    <property type="evidence" value="ECO:0007669"/>
    <property type="project" value="UniProtKB-KW"/>
</dbReference>
<dbReference type="Gene3D" id="3.30.1680.40">
    <property type="match status" value="1"/>
</dbReference>
<accession>M4SX19</accession>
<dbReference type="AlphaFoldDB" id="M4SX19"/>
<evidence type="ECO:0000256" key="2">
    <source>
        <dbReference type="ARBA" id="ARBA00004609"/>
    </source>
</evidence>
<dbReference type="GO" id="GO:0005886">
    <property type="term" value="C:plasma membrane"/>
    <property type="evidence" value="ECO:0007669"/>
    <property type="project" value="UniProtKB-SubCell"/>
</dbReference>
<keyword evidence="4" id="KW-0336">GPI-anchor</keyword>
<comment type="function">
    <text evidence="1">VSG forms a coat on the surface of the parasite. The trypanosome evades the immune response of the host by expressing a series of antigenically distinct VSGs from an estimated 1000 VSG genes.</text>
</comment>
<sequence>MPISATAVASILALVLTKSAASGAPKADGASTGVNSICDEAKYDNLLAAKLAHEADTVTKGITTLLKAQISYEIAAAAAPTGRQKTAFQALEIMASAQAETAAKTNSALERKLTYAAMLLRMRVGKLKAVHDMKPQTVKQTGAAHTTGQSLNSANGMAKCSSTATLTGDTGNCTLDDDGQGTITSAKININEATQIKLMPEERLQLPKLTVTAYAKGTPDSANTAATNNGGFCVESSKDIKSVDPTNVVAATLTMTPQKSTAAAVDLHKSGHEGACADHPGDKHWQEHSQEALRRALCEVKTATPVGTTPPHKLGLTHLENSATLATILRSLETTSLQKAPQKGAYKAVIQQYIGKDANDFKTTIVAAVEEKSIDITLQDKHINSSPIKLAGTEDGLMVLSYYRGKELAEKKQAQDAATKPTVAKEVSDKCKTITDQEKCKTEDGCEVKGYNCVAAEGKVEEKNEDKCKWKPEKECKSPDCKLEGETCKDSSFILNKKLALMVSAFVAFPF</sequence>
<dbReference type="VEuPathDB" id="TriTrypDB:Tb1125.Tb09.v4.0166"/>
<protein>
    <submittedName>
        <fullName evidence="11">Variant surface glycoprotein 1125.1124</fullName>
    </submittedName>
    <submittedName>
        <fullName evidence="10">Variant surface glycoprotein 434</fullName>
    </submittedName>
</protein>
<reference evidence="10" key="1">
    <citation type="submission" date="2013-02" db="EMBL/GenBank/DDBJ databases">
        <authorList>
            <person name="Cross G.A.M."/>
            <person name="Kim H.-S."/>
            <person name="Wickstead B."/>
        </authorList>
    </citation>
    <scope>NUCLEOTIDE SEQUENCE</scope>
    <source>
        <strain evidence="10">Lister 427</strain>
    </source>
</reference>
<keyword evidence="7" id="KW-0449">Lipoprotein</keyword>
<evidence type="ECO:0000256" key="7">
    <source>
        <dbReference type="ARBA" id="ARBA00023288"/>
    </source>
</evidence>
<feature type="domain" description="Trypanosome variant surface glycoprotein C-terminal" evidence="9">
    <location>
        <begin position="459"/>
        <end position="509"/>
    </location>
</feature>
<proteinExistence type="predicted"/>
<keyword evidence="3" id="KW-1003">Cell membrane</keyword>
<feature type="chain" id="PRO_5004058023" evidence="8">
    <location>
        <begin position="22"/>
        <end position="511"/>
    </location>
</feature>
<dbReference type="Pfam" id="PF10659">
    <property type="entry name" value="Trypan_glycop_C"/>
    <property type="match status" value="2"/>
</dbReference>
<reference evidence="10" key="2">
    <citation type="journal article" date="2014" name="Mol. Biochem. Parasitol.">
        <title>Capturing the variant surface glycoprotein repertoire (the VSGnome) of Trypanosoma brucei Lister 427.</title>
        <authorList>
            <person name="Cross G.A."/>
            <person name="Kim H.S."/>
            <person name="Wickstead B."/>
        </authorList>
    </citation>
    <scope>NUCLEOTIDE SEQUENCE</scope>
    <source>
        <strain evidence="10">Lister 427</strain>
    </source>
</reference>